<keyword evidence="2" id="KW-1133">Transmembrane helix</keyword>
<evidence type="ECO:0000256" key="2">
    <source>
        <dbReference type="SAM" id="Phobius"/>
    </source>
</evidence>
<feature type="region of interest" description="Disordered" evidence="1">
    <location>
        <begin position="1"/>
        <end position="33"/>
    </location>
</feature>
<dbReference type="Proteomes" id="UP001054252">
    <property type="component" value="Unassembled WGS sequence"/>
</dbReference>
<evidence type="ECO:0000313" key="3">
    <source>
        <dbReference type="EMBL" id="GKV03178.1"/>
    </source>
</evidence>
<feature type="compositionally biased region" description="Gly residues" evidence="1">
    <location>
        <begin position="13"/>
        <end position="29"/>
    </location>
</feature>
<gene>
    <name evidence="3" type="ORF">SLEP1_g15529</name>
</gene>
<keyword evidence="2" id="KW-0812">Transmembrane</keyword>
<dbReference type="AlphaFoldDB" id="A0AAV5IY49"/>
<proteinExistence type="predicted"/>
<comment type="caution">
    <text evidence="3">The sequence shown here is derived from an EMBL/GenBank/DDBJ whole genome shotgun (WGS) entry which is preliminary data.</text>
</comment>
<name>A0AAV5IY49_9ROSI</name>
<dbReference type="EMBL" id="BPVZ01000020">
    <property type="protein sequence ID" value="GKV03178.1"/>
    <property type="molecule type" value="Genomic_DNA"/>
</dbReference>
<reference evidence="3 4" key="1">
    <citation type="journal article" date="2021" name="Commun. Biol.">
        <title>The genome of Shorea leprosula (Dipterocarpaceae) highlights the ecological relevance of drought in aseasonal tropical rainforests.</title>
        <authorList>
            <person name="Ng K.K.S."/>
            <person name="Kobayashi M.J."/>
            <person name="Fawcett J.A."/>
            <person name="Hatakeyama M."/>
            <person name="Paape T."/>
            <person name="Ng C.H."/>
            <person name="Ang C.C."/>
            <person name="Tnah L.H."/>
            <person name="Lee C.T."/>
            <person name="Nishiyama T."/>
            <person name="Sese J."/>
            <person name="O'Brien M.J."/>
            <person name="Copetti D."/>
            <person name="Mohd Noor M.I."/>
            <person name="Ong R.C."/>
            <person name="Putra M."/>
            <person name="Sireger I.Z."/>
            <person name="Indrioko S."/>
            <person name="Kosugi Y."/>
            <person name="Izuno A."/>
            <person name="Isagi Y."/>
            <person name="Lee S.L."/>
            <person name="Shimizu K.K."/>
        </authorList>
    </citation>
    <scope>NUCLEOTIDE SEQUENCE [LARGE SCALE GENOMIC DNA]</scope>
    <source>
        <strain evidence="3">214</strain>
    </source>
</reference>
<sequence length="60" mass="6447">MVNDGDGGDGDNANGGDGDNANGGDGQNWGEGAPRRERLGTFLTFFSSFLFLFYIVFNYC</sequence>
<evidence type="ECO:0000313" key="4">
    <source>
        <dbReference type="Proteomes" id="UP001054252"/>
    </source>
</evidence>
<keyword evidence="2" id="KW-0472">Membrane</keyword>
<accession>A0AAV5IY49</accession>
<evidence type="ECO:0000256" key="1">
    <source>
        <dbReference type="SAM" id="MobiDB-lite"/>
    </source>
</evidence>
<feature type="transmembrane region" description="Helical" evidence="2">
    <location>
        <begin position="39"/>
        <end position="57"/>
    </location>
</feature>
<keyword evidence="4" id="KW-1185">Reference proteome</keyword>
<organism evidence="3 4">
    <name type="scientific">Rubroshorea leprosula</name>
    <dbReference type="NCBI Taxonomy" id="152421"/>
    <lineage>
        <taxon>Eukaryota</taxon>
        <taxon>Viridiplantae</taxon>
        <taxon>Streptophyta</taxon>
        <taxon>Embryophyta</taxon>
        <taxon>Tracheophyta</taxon>
        <taxon>Spermatophyta</taxon>
        <taxon>Magnoliopsida</taxon>
        <taxon>eudicotyledons</taxon>
        <taxon>Gunneridae</taxon>
        <taxon>Pentapetalae</taxon>
        <taxon>rosids</taxon>
        <taxon>malvids</taxon>
        <taxon>Malvales</taxon>
        <taxon>Dipterocarpaceae</taxon>
        <taxon>Rubroshorea</taxon>
    </lineage>
</organism>
<protein>
    <submittedName>
        <fullName evidence="3">Uncharacterized protein</fullName>
    </submittedName>
</protein>